<dbReference type="AlphaFoldDB" id="K0R8C2"/>
<sequence length="44" mass="4705">TYSNDDPGQGQETTTTSRDLGVTRWQAAREDDEAAGLVCMLASS</sequence>
<evidence type="ECO:0000313" key="3">
    <source>
        <dbReference type="Proteomes" id="UP000266841"/>
    </source>
</evidence>
<evidence type="ECO:0000313" key="2">
    <source>
        <dbReference type="EMBL" id="EJK49703.1"/>
    </source>
</evidence>
<dbReference type="Proteomes" id="UP000266841">
    <property type="component" value="Unassembled WGS sequence"/>
</dbReference>
<keyword evidence="3" id="KW-1185">Reference proteome</keyword>
<comment type="caution">
    <text evidence="2">The sequence shown here is derived from an EMBL/GenBank/DDBJ whole genome shotgun (WGS) entry which is preliminary data.</text>
</comment>
<feature type="region of interest" description="Disordered" evidence="1">
    <location>
        <begin position="1"/>
        <end position="23"/>
    </location>
</feature>
<organism evidence="2 3">
    <name type="scientific">Thalassiosira oceanica</name>
    <name type="common">Marine diatom</name>
    <dbReference type="NCBI Taxonomy" id="159749"/>
    <lineage>
        <taxon>Eukaryota</taxon>
        <taxon>Sar</taxon>
        <taxon>Stramenopiles</taxon>
        <taxon>Ochrophyta</taxon>
        <taxon>Bacillariophyta</taxon>
        <taxon>Coscinodiscophyceae</taxon>
        <taxon>Thalassiosirophycidae</taxon>
        <taxon>Thalassiosirales</taxon>
        <taxon>Thalassiosiraceae</taxon>
        <taxon>Thalassiosira</taxon>
    </lineage>
</organism>
<gene>
    <name evidence="2" type="ORF">THAOC_31390</name>
</gene>
<evidence type="ECO:0000256" key="1">
    <source>
        <dbReference type="SAM" id="MobiDB-lite"/>
    </source>
</evidence>
<accession>K0R8C2</accession>
<feature type="non-terminal residue" evidence="2">
    <location>
        <position position="1"/>
    </location>
</feature>
<protein>
    <submittedName>
        <fullName evidence="2">Uncharacterized protein</fullName>
    </submittedName>
</protein>
<dbReference type="EMBL" id="AGNL01044511">
    <property type="protein sequence ID" value="EJK49703.1"/>
    <property type="molecule type" value="Genomic_DNA"/>
</dbReference>
<reference evidence="2 3" key="1">
    <citation type="journal article" date="2012" name="Genome Biol.">
        <title>Genome and low-iron response of an oceanic diatom adapted to chronic iron limitation.</title>
        <authorList>
            <person name="Lommer M."/>
            <person name="Specht M."/>
            <person name="Roy A.S."/>
            <person name="Kraemer L."/>
            <person name="Andreson R."/>
            <person name="Gutowska M.A."/>
            <person name="Wolf J."/>
            <person name="Bergner S.V."/>
            <person name="Schilhabel M.B."/>
            <person name="Klostermeier U.C."/>
            <person name="Beiko R.G."/>
            <person name="Rosenstiel P."/>
            <person name="Hippler M."/>
            <person name="Laroche J."/>
        </authorList>
    </citation>
    <scope>NUCLEOTIDE SEQUENCE [LARGE SCALE GENOMIC DNA]</scope>
    <source>
        <strain evidence="2 3">CCMP1005</strain>
    </source>
</reference>
<feature type="compositionally biased region" description="Polar residues" evidence="1">
    <location>
        <begin position="1"/>
        <end position="18"/>
    </location>
</feature>
<name>K0R8C2_THAOC</name>
<proteinExistence type="predicted"/>